<evidence type="ECO:0000256" key="5">
    <source>
        <dbReference type="ARBA" id="ARBA00023136"/>
    </source>
</evidence>
<dbReference type="PANTHER" id="PTHR30024">
    <property type="entry name" value="ALIPHATIC SULFONATES-BINDING PROTEIN-RELATED"/>
    <property type="match status" value="1"/>
</dbReference>
<evidence type="ECO:0000256" key="4">
    <source>
        <dbReference type="ARBA" id="ARBA00022519"/>
    </source>
</evidence>
<keyword evidence="3" id="KW-1003">Cell membrane</keyword>
<name>A0ABS7A8L5_9PROT</name>
<protein>
    <submittedName>
        <fullName evidence="7">ABC transporter substrate-binding protein</fullName>
    </submittedName>
</protein>
<dbReference type="Proteomes" id="UP001196565">
    <property type="component" value="Unassembled WGS sequence"/>
</dbReference>
<dbReference type="PANTHER" id="PTHR30024:SF43">
    <property type="entry name" value="BLL4572 PROTEIN"/>
    <property type="match status" value="1"/>
</dbReference>
<evidence type="ECO:0000256" key="3">
    <source>
        <dbReference type="ARBA" id="ARBA00022475"/>
    </source>
</evidence>
<dbReference type="Pfam" id="PF13379">
    <property type="entry name" value="NMT1_2"/>
    <property type="match status" value="1"/>
</dbReference>
<keyword evidence="4" id="KW-0997">Cell inner membrane</keyword>
<dbReference type="SUPFAM" id="SSF53850">
    <property type="entry name" value="Periplasmic binding protein-like II"/>
    <property type="match status" value="1"/>
</dbReference>
<evidence type="ECO:0000256" key="2">
    <source>
        <dbReference type="ARBA" id="ARBA00022448"/>
    </source>
</evidence>
<comment type="subcellular location">
    <subcellularLocation>
        <location evidence="1">Endomembrane system</location>
    </subcellularLocation>
</comment>
<dbReference type="RefSeq" id="WP_219763253.1">
    <property type="nucleotide sequence ID" value="NZ_JAHYBZ010000004.1"/>
</dbReference>
<keyword evidence="5" id="KW-0472">Membrane</keyword>
<dbReference type="InterPro" id="IPR044527">
    <property type="entry name" value="NrtA/CpmA_ABC-bd_dom"/>
</dbReference>
<keyword evidence="2" id="KW-0813">Transport</keyword>
<gene>
    <name evidence="7" type="ORF">KPL78_12295</name>
</gene>
<evidence type="ECO:0000313" key="8">
    <source>
        <dbReference type="Proteomes" id="UP001196565"/>
    </source>
</evidence>
<dbReference type="CDD" id="cd13553">
    <property type="entry name" value="PBP2_NrtA_CpmA_like"/>
    <property type="match status" value="1"/>
</dbReference>
<dbReference type="EMBL" id="JAHYBZ010000004">
    <property type="protein sequence ID" value="MBW6398636.1"/>
    <property type="molecule type" value="Genomic_DNA"/>
</dbReference>
<feature type="region of interest" description="Disordered" evidence="6">
    <location>
        <begin position="343"/>
        <end position="367"/>
    </location>
</feature>
<accession>A0ABS7A8L5</accession>
<reference evidence="7 8" key="1">
    <citation type="submission" date="2021-07" db="EMBL/GenBank/DDBJ databases">
        <authorList>
            <person name="So Y."/>
        </authorList>
    </citation>
    <scope>NUCLEOTIDE SEQUENCE [LARGE SCALE GENOMIC DNA]</scope>
    <source>
        <strain evidence="7 8">HJA6</strain>
    </source>
</reference>
<evidence type="ECO:0000256" key="6">
    <source>
        <dbReference type="SAM" id="MobiDB-lite"/>
    </source>
</evidence>
<comment type="caution">
    <text evidence="7">The sequence shown here is derived from an EMBL/GenBank/DDBJ whole genome shotgun (WGS) entry which is preliminary data.</text>
</comment>
<organism evidence="7 8">
    <name type="scientific">Roseomonas alba</name>
    <dbReference type="NCBI Taxonomy" id="2846776"/>
    <lineage>
        <taxon>Bacteria</taxon>
        <taxon>Pseudomonadati</taxon>
        <taxon>Pseudomonadota</taxon>
        <taxon>Alphaproteobacteria</taxon>
        <taxon>Acetobacterales</taxon>
        <taxon>Roseomonadaceae</taxon>
        <taxon>Roseomonas</taxon>
    </lineage>
</organism>
<sequence length="367" mass="38609">MDRAPERPLRIGFVPLTDAAPLVIADALGLFARHGVPVVLSAEAGWAALRDKLAFGALDGAHLLGPLAIALAAGIGGLRRRLTVTAGLARNGNTIVLSPALASAIGGFAAPLDPRRFAEALHARAEEGLPPPTIAVVFPFSSHNYLLRHWLAAGGLDPDHDVRLVVVPPPRVARALADGAIEGFCVGEPWGSHAVATGAGRFALATADIWPDHPEKVLAFAEGLVEQDEASILAVTAAVIEAARWLDDSANRVEAGRILQERVFPELPRSTIVAALEGQVAAAQGAQPQGLRAPLRFLAASRPCPEEAAAWLAAMRRWGHAATADAKAIAPWRPDLWERAASRLSPRPEAGRPTRSPLLNTPLESDA</sequence>
<proteinExistence type="predicted"/>
<dbReference type="Gene3D" id="3.40.190.10">
    <property type="entry name" value="Periplasmic binding protein-like II"/>
    <property type="match status" value="2"/>
</dbReference>
<keyword evidence="8" id="KW-1185">Reference proteome</keyword>
<evidence type="ECO:0000256" key="1">
    <source>
        <dbReference type="ARBA" id="ARBA00004308"/>
    </source>
</evidence>
<evidence type="ECO:0000313" key="7">
    <source>
        <dbReference type="EMBL" id="MBW6398636.1"/>
    </source>
</evidence>
<feature type="compositionally biased region" description="Polar residues" evidence="6">
    <location>
        <begin position="357"/>
        <end position="367"/>
    </location>
</feature>